<dbReference type="Proteomes" id="UP000887116">
    <property type="component" value="Unassembled WGS sequence"/>
</dbReference>
<evidence type="ECO:0000313" key="1">
    <source>
        <dbReference type="EMBL" id="GFQ88061.1"/>
    </source>
</evidence>
<gene>
    <name evidence="1" type="primary">AVEN_224469_1</name>
    <name evidence="1" type="ORF">TNCT_608911</name>
</gene>
<dbReference type="EMBL" id="BMAO01023334">
    <property type="protein sequence ID" value="GFQ88061.1"/>
    <property type="molecule type" value="Genomic_DNA"/>
</dbReference>
<protein>
    <submittedName>
        <fullName evidence="1">Uncharacterized protein</fullName>
    </submittedName>
</protein>
<dbReference type="AlphaFoldDB" id="A0A8X6FSU3"/>
<evidence type="ECO:0000313" key="2">
    <source>
        <dbReference type="Proteomes" id="UP000887116"/>
    </source>
</evidence>
<accession>A0A8X6FSU3</accession>
<dbReference type="OrthoDB" id="6424302at2759"/>
<keyword evidence="2" id="KW-1185">Reference proteome</keyword>
<reference evidence="1" key="1">
    <citation type="submission" date="2020-07" db="EMBL/GenBank/DDBJ databases">
        <title>Multicomponent nature underlies the extraordinary mechanical properties of spider dragline silk.</title>
        <authorList>
            <person name="Kono N."/>
            <person name="Nakamura H."/>
            <person name="Mori M."/>
            <person name="Yoshida Y."/>
            <person name="Ohtoshi R."/>
            <person name="Malay A.D."/>
            <person name="Moran D.A.P."/>
            <person name="Tomita M."/>
            <person name="Numata K."/>
            <person name="Arakawa K."/>
        </authorList>
    </citation>
    <scope>NUCLEOTIDE SEQUENCE</scope>
</reference>
<organism evidence="1 2">
    <name type="scientific">Trichonephila clavata</name>
    <name type="common">Joro spider</name>
    <name type="synonym">Nephila clavata</name>
    <dbReference type="NCBI Taxonomy" id="2740835"/>
    <lineage>
        <taxon>Eukaryota</taxon>
        <taxon>Metazoa</taxon>
        <taxon>Ecdysozoa</taxon>
        <taxon>Arthropoda</taxon>
        <taxon>Chelicerata</taxon>
        <taxon>Arachnida</taxon>
        <taxon>Araneae</taxon>
        <taxon>Araneomorphae</taxon>
        <taxon>Entelegynae</taxon>
        <taxon>Araneoidea</taxon>
        <taxon>Nephilidae</taxon>
        <taxon>Trichonephila</taxon>
    </lineage>
</organism>
<name>A0A8X6FSU3_TRICU</name>
<comment type="caution">
    <text evidence="1">The sequence shown here is derived from an EMBL/GenBank/DDBJ whole genome shotgun (WGS) entry which is preliminary data.</text>
</comment>
<proteinExistence type="predicted"/>
<sequence>MASSMHNKRTKILVAGNLRKWEERLLEVRAYEVDIIVVSRESTSTTDCPLAIEVFPTGYHEHSDETCDVLSQEDQALGKAILKNIKDDLRSRRCCSPLDEYTVWRSFPAENGSQQLRPVAVWANDTGLLRMEALDLETVTLRIAVVQVLAHLS</sequence>